<sequence>MGVDVDVEFDFLDFLGHTILALRLEILLLLEEQFSEVHDPHHRRYGTIRHQHQIQTGALRQFAGLGQGYNVQLFSVRANETHRLRRERTISGF</sequence>
<reference evidence="1" key="1">
    <citation type="submission" date="2019-08" db="EMBL/GenBank/DDBJ databases">
        <authorList>
            <person name="Kucharzyk K."/>
            <person name="Murdoch R.W."/>
            <person name="Higgins S."/>
            <person name="Loffler F."/>
        </authorList>
    </citation>
    <scope>NUCLEOTIDE SEQUENCE</scope>
</reference>
<protein>
    <submittedName>
        <fullName evidence="1">Uncharacterized protein</fullName>
    </submittedName>
</protein>
<dbReference type="EMBL" id="VSSQ01042322">
    <property type="protein sequence ID" value="MPM95884.1"/>
    <property type="molecule type" value="Genomic_DNA"/>
</dbReference>
<gene>
    <name evidence="1" type="ORF">SDC9_143040</name>
</gene>
<comment type="caution">
    <text evidence="1">The sequence shown here is derived from an EMBL/GenBank/DDBJ whole genome shotgun (WGS) entry which is preliminary data.</text>
</comment>
<organism evidence="1">
    <name type="scientific">bioreactor metagenome</name>
    <dbReference type="NCBI Taxonomy" id="1076179"/>
    <lineage>
        <taxon>unclassified sequences</taxon>
        <taxon>metagenomes</taxon>
        <taxon>ecological metagenomes</taxon>
    </lineage>
</organism>
<name>A0A645E269_9ZZZZ</name>
<evidence type="ECO:0000313" key="1">
    <source>
        <dbReference type="EMBL" id="MPM95884.1"/>
    </source>
</evidence>
<accession>A0A645E269</accession>
<dbReference type="AlphaFoldDB" id="A0A645E269"/>
<proteinExistence type="predicted"/>